<organism evidence="1 2">
    <name type="scientific">Pseudonocardia ammonioxydans</name>
    <dbReference type="NCBI Taxonomy" id="260086"/>
    <lineage>
        <taxon>Bacteria</taxon>
        <taxon>Bacillati</taxon>
        <taxon>Actinomycetota</taxon>
        <taxon>Actinomycetes</taxon>
        <taxon>Pseudonocardiales</taxon>
        <taxon>Pseudonocardiaceae</taxon>
        <taxon>Pseudonocardia</taxon>
    </lineage>
</organism>
<reference evidence="1 2" key="1">
    <citation type="submission" date="2016-10" db="EMBL/GenBank/DDBJ databases">
        <authorList>
            <person name="de Groot N.N."/>
        </authorList>
    </citation>
    <scope>NUCLEOTIDE SEQUENCE [LARGE SCALE GENOMIC DNA]</scope>
    <source>
        <strain evidence="1 2">CGMCC 4.1877</strain>
    </source>
</reference>
<keyword evidence="2" id="KW-1185">Reference proteome</keyword>
<accession>A0A1I5GWF8</accession>
<dbReference type="EMBL" id="FOUY01000051">
    <property type="protein sequence ID" value="SFO39911.1"/>
    <property type="molecule type" value="Genomic_DNA"/>
</dbReference>
<evidence type="ECO:0000313" key="1">
    <source>
        <dbReference type="EMBL" id="SFO39911.1"/>
    </source>
</evidence>
<dbReference type="STRING" id="260086.SAMN05216207_105129"/>
<sequence length="41" mass="4534">MDRTGRTYQGVFYYDIRQGSGTELAFTGSDGITRTLDITGL</sequence>
<evidence type="ECO:0000313" key="2">
    <source>
        <dbReference type="Proteomes" id="UP000199614"/>
    </source>
</evidence>
<dbReference type="AlphaFoldDB" id="A0A1I5GWF8"/>
<dbReference type="Proteomes" id="UP000199614">
    <property type="component" value="Unassembled WGS sequence"/>
</dbReference>
<gene>
    <name evidence="1" type="ORF">SAMN05216207_105129</name>
</gene>
<proteinExistence type="predicted"/>
<name>A0A1I5GWF8_PSUAM</name>
<protein>
    <submittedName>
        <fullName evidence="1">Uncharacterized protein</fullName>
    </submittedName>
</protein>